<organism evidence="1 2">
    <name type="scientific">Xylanibacter rarus</name>
    <dbReference type="NCBI Taxonomy" id="1676614"/>
    <lineage>
        <taxon>Bacteria</taxon>
        <taxon>Pseudomonadati</taxon>
        <taxon>Bacteroidota</taxon>
        <taxon>Bacteroidia</taxon>
        <taxon>Bacteroidales</taxon>
        <taxon>Prevotellaceae</taxon>
        <taxon>Xylanibacter</taxon>
    </lineage>
</organism>
<evidence type="ECO:0000313" key="1">
    <source>
        <dbReference type="EMBL" id="KOO67308.1"/>
    </source>
</evidence>
<sequence length="61" mass="7169">MTQERDIKQAKMDENYTLMAKTKGRWQNLKVFEFQRKKTAGRMPVTTANATGRPVMEQQYS</sequence>
<protein>
    <submittedName>
        <fullName evidence="1">Uncharacterized protein</fullName>
    </submittedName>
</protein>
<reference evidence="1 2" key="1">
    <citation type="submission" date="2015-06" db="EMBL/GenBank/DDBJ databases">
        <title>Prevotella sp. 109, sp. nov., a novel member of the family Prevotellaceae isolated from human faeces.</title>
        <authorList>
            <person name="Shkoporov A.N."/>
            <person name="Chaplin A.V."/>
            <person name="Kafarskaia L.I."/>
            <person name="Efimov B.A."/>
        </authorList>
    </citation>
    <scope>NUCLEOTIDE SEQUENCE [LARGE SCALE GENOMIC DNA]</scope>
    <source>
        <strain evidence="1 2">109</strain>
    </source>
</reference>
<dbReference type="Proteomes" id="UP000036951">
    <property type="component" value="Unassembled WGS sequence"/>
</dbReference>
<accession>A0A8E1UQX1</accession>
<dbReference type="EMBL" id="LFQU01000036">
    <property type="protein sequence ID" value="KOO67308.1"/>
    <property type="molecule type" value="Genomic_DNA"/>
</dbReference>
<gene>
    <name evidence="1" type="ORF">ACU52_13030</name>
</gene>
<evidence type="ECO:0000313" key="2">
    <source>
        <dbReference type="Proteomes" id="UP000036951"/>
    </source>
</evidence>
<comment type="caution">
    <text evidence="1">The sequence shown here is derived from an EMBL/GenBank/DDBJ whole genome shotgun (WGS) entry which is preliminary data.</text>
</comment>
<dbReference type="AlphaFoldDB" id="A0A8E1UQX1"/>
<keyword evidence="2" id="KW-1185">Reference proteome</keyword>
<proteinExistence type="predicted"/>
<name>A0A8E1UQX1_9BACT</name>